<sequence length="206" mass="23035">MPHELPGPVPDYFTPYFKNENGCLVFDYLHNGRAVAREYWSNGRNAIPSGPGLWISGSAVPGMVRHLFLFHSAAEAISFCGLRPALLEQAASNAFAALGLLPEAQQLSWLAATYPHSKLHLVFGGDLLGAITDCKTAMWHKSKDVRFSLAGGQVRWRWHGGSFEIPEHSFSFHRFQQECGLRLGFRTHKPPSGLESFKQFIYPYDT</sequence>
<evidence type="ECO:0000313" key="1">
    <source>
        <dbReference type="EMBL" id="SDE11214.1"/>
    </source>
</evidence>
<dbReference type="EMBL" id="FNAI01000004">
    <property type="protein sequence ID" value="SDE11214.1"/>
    <property type="molecule type" value="Genomic_DNA"/>
</dbReference>
<keyword evidence="2" id="KW-1185">Reference proteome</keyword>
<dbReference type="STRING" id="1391627.SAMN05216464_1043"/>
<name>A0A1G7A8K3_9SPHI</name>
<reference evidence="1 2" key="1">
    <citation type="submission" date="2016-10" db="EMBL/GenBank/DDBJ databases">
        <authorList>
            <person name="de Groot N.N."/>
        </authorList>
    </citation>
    <scope>NUCLEOTIDE SEQUENCE [LARGE SCALE GENOMIC DNA]</scope>
    <source>
        <strain evidence="1 2">47C3B</strain>
    </source>
</reference>
<dbReference type="OrthoDB" id="712293at2"/>
<dbReference type="AlphaFoldDB" id="A0A1G7A8K3"/>
<proteinExistence type="predicted"/>
<dbReference type="RefSeq" id="WP_091148832.1">
    <property type="nucleotide sequence ID" value="NZ_FNAI01000004.1"/>
</dbReference>
<organism evidence="1 2">
    <name type="scientific">Mucilaginibacter pineti</name>
    <dbReference type="NCBI Taxonomy" id="1391627"/>
    <lineage>
        <taxon>Bacteria</taxon>
        <taxon>Pseudomonadati</taxon>
        <taxon>Bacteroidota</taxon>
        <taxon>Sphingobacteriia</taxon>
        <taxon>Sphingobacteriales</taxon>
        <taxon>Sphingobacteriaceae</taxon>
        <taxon>Mucilaginibacter</taxon>
    </lineage>
</organism>
<dbReference type="Proteomes" id="UP000199072">
    <property type="component" value="Unassembled WGS sequence"/>
</dbReference>
<gene>
    <name evidence="1" type="ORF">SAMN05216464_1043</name>
</gene>
<evidence type="ECO:0000313" key="2">
    <source>
        <dbReference type="Proteomes" id="UP000199072"/>
    </source>
</evidence>
<protein>
    <submittedName>
        <fullName evidence="1">Uncharacterized protein</fullName>
    </submittedName>
</protein>
<accession>A0A1G7A8K3</accession>